<sequence length="25" mass="2902">MQGTSHFINTQPLEPLSNIVHMIFF</sequence>
<protein>
    <submittedName>
        <fullName evidence="1">Uncharacterized protein</fullName>
    </submittedName>
</protein>
<accession>A0A0A9FW69</accession>
<name>A0A0A9FW69_ARUDO</name>
<dbReference type="AlphaFoldDB" id="A0A0A9FW69"/>
<organism evidence="1">
    <name type="scientific">Arundo donax</name>
    <name type="common">Giant reed</name>
    <name type="synonym">Donax arundinaceus</name>
    <dbReference type="NCBI Taxonomy" id="35708"/>
    <lineage>
        <taxon>Eukaryota</taxon>
        <taxon>Viridiplantae</taxon>
        <taxon>Streptophyta</taxon>
        <taxon>Embryophyta</taxon>
        <taxon>Tracheophyta</taxon>
        <taxon>Spermatophyta</taxon>
        <taxon>Magnoliopsida</taxon>
        <taxon>Liliopsida</taxon>
        <taxon>Poales</taxon>
        <taxon>Poaceae</taxon>
        <taxon>PACMAD clade</taxon>
        <taxon>Arundinoideae</taxon>
        <taxon>Arundineae</taxon>
        <taxon>Arundo</taxon>
    </lineage>
</organism>
<reference evidence="1" key="1">
    <citation type="submission" date="2014-09" db="EMBL/GenBank/DDBJ databases">
        <authorList>
            <person name="Magalhaes I.L.F."/>
            <person name="Oliveira U."/>
            <person name="Santos F.R."/>
            <person name="Vidigal T.H.D.A."/>
            <person name="Brescovit A.D."/>
            <person name="Santos A.J."/>
        </authorList>
    </citation>
    <scope>NUCLEOTIDE SEQUENCE</scope>
    <source>
        <tissue evidence="1">Shoot tissue taken approximately 20 cm above the soil surface</tissue>
    </source>
</reference>
<dbReference type="EMBL" id="GBRH01183345">
    <property type="protein sequence ID" value="JAE14551.1"/>
    <property type="molecule type" value="Transcribed_RNA"/>
</dbReference>
<reference evidence="1" key="2">
    <citation type="journal article" date="2015" name="Data Brief">
        <title>Shoot transcriptome of the giant reed, Arundo donax.</title>
        <authorList>
            <person name="Barrero R.A."/>
            <person name="Guerrero F.D."/>
            <person name="Moolhuijzen P."/>
            <person name="Goolsby J.A."/>
            <person name="Tidwell J."/>
            <person name="Bellgard S.E."/>
            <person name="Bellgard M.I."/>
        </authorList>
    </citation>
    <scope>NUCLEOTIDE SEQUENCE</scope>
    <source>
        <tissue evidence="1">Shoot tissue taken approximately 20 cm above the soil surface</tissue>
    </source>
</reference>
<evidence type="ECO:0000313" key="1">
    <source>
        <dbReference type="EMBL" id="JAE14551.1"/>
    </source>
</evidence>
<proteinExistence type="predicted"/>